<feature type="transmembrane region" description="Helical" evidence="1">
    <location>
        <begin position="116"/>
        <end position="140"/>
    </location>
</feature>
<feature type="transmembrane region" description="Helical" evidence="1">
    <location>
        <begin position="6"/>
        <end position="23"/>
    </location>
</feature>
<dbReference type="EMBL" id="MKIE01000005">
    <property type="protein sequence ID" value="OHW61998.1"/>
    <property type="molecule type" value="Genomic_DNA"/>
</dbReference>
<name>A0A1S1V5X9_9FIRM</name>
<dbReference type="InterPro" id="IPR004445">
    <property type="entry name" value="GltS"/>
</dbReference>
<dbReference type="PANTHER" id="PTHR36178:SF1">
    <property type="entry name" value="SODIUM_GLUTAMATE SYMPORTER"/>
    <property type="match status" value="1"/>
</dbReference>
<keyword evidence="1" id="KW-1133">Transmembrane helix</keyword>
<dbReference type="GO" id="GO:0015813">
    <property type="term" value="P:L-glutamate transmembrane transport"/>
    <property type="evidence" value="ECO:0007669"/>
    <property type="project" value="InterPro"/>
</dbReference>
<feature type="transmembrane region" description="Helical" evidence="1">
    <location>
        <begin position="445"/>
        <end position="465"/>
    </location>
</feature>
<feature type="transmembrane region" description="Helical" evidence="1">
    <location>
        <begin position="350"/>
        <end position="369"/>
    </location>
</feature>
<dbReference type="Proteomes" id="UP000180254">
    <property type="component" value="Unassembled WGS sequence"/>
</dbReference>
<evidence type="ECO:0000313" key="2">
    <source>
        <dbReference type="EMBL" id="OHW61998.1"/>
    </source>
</evidence>
<dbReference type="GO" id="GO:0016020">
    <property type="term" value="C:membrane"/>
    <property type="evidence" value="ECO:0007669"/>
    <property type="project" value="InterPro"/>
</dbReference>
<keyword evidence="1" id="KW-0812">Transmembrane</keyword>
<dbReference type="RefSeq" id="WP_071063160.1">
    <property type="nucleotide sequence ID" value="NZ_MKIE01000005.1"/>
</dbReference>
<keyword evidence="3" id="KW-1185">Reference proteome</keyword>
<comment type="caution">
    <text evidence="2">The sequence shown here is derived from an EMBL/GenBank/DDBJ whole genome shotgun (WGS) entry which is preliminary data.</text>
</comment>
<feature type="transmembrane region" description="Helical" evidence="1">
    <location>
        <begin position="250"/>
        <end position="269"/>
    </location>
</feature>
<dbReference type="STRING" id="39480.EUAN_14460"/>
<dbReference type="GO" id="GO:0015501">
    <property type="term" value="F:glutamate:sodium symporter activity"/>
    <property type="evidence" value="ECO:0007669"/>
    <property type="project" value="InterPro"/>
</dbReference>
<proteinExistence type="predicted"/>
<feature type="transmembrane region" description="Helical" evidence="1">
    <location>
        <begin position="35"/>
        <end position="57"/>
    </location>
</feature>
<dbReference type="PANTHER" id="PTHR36178">
    <property type="entry name" value="SLR0625 PROTEIN"/>
    <property type="match status" value="1"/>
</dbReference>
<feature type="transmembrane region" description="Helical" evidence="1">
    <location>
        <begin position="281"/>
        <end position="305"/>
    </location>
</feature>
<feature type="transmembrane region" description="Helical" evidence="1">
    <location>
        <begin position="181"/>
        <end position="203"/>
    </location>
</feature>
<feature type="transmembrane region" description="Helical" evidence="1">
    <location>
        <begin position="77"/>
        <end position="96"/>
    </location>
</feature>
<evidence type="ECO:0000256" key="1">
    <source>
        <dbReference type="SAM" id="Phobius"/>
    </source>
</evidence>
<evidence type="ECO:0000313" key="3">
    <source>
        <dbReference type="Proteomes" id="UP000180254"/>
    </source>
</evidence>
<evidence type="ECO:0008006" key="4">
    <source>
        <dbReference type="Google" id="ProtNLM"/>
    </source>
</evidence>
<reference evidence="2 3" key="1">
    <citation type="submission" date="2016-09" db="EMBL/GenBank/DDBJ databases">
        <title>Genome sequence of Eubacterium angustum.</title>
        <authorList>
            <person name="Poehlein A."/>
            <person name="Daniel R."/>
        </authorList>
    </citation>
    <scope>NUCLEOTIDE SEQUENCE [LARGE SCALE GENOMIC DNA]</scope>
    <source>
        <strain evidence="2 3">DSM 1989</strain>
    </source>
</reference>
<sequence length="469" mass="50660">MSPSVIGFSLLILGLLLVVGKIIRVRTPVLQDLFLPSSLIAGFVALILGPEILGQFVDFSKFFSPMDSGLFPAESLEVWRSLPSLMINVVFATLFLGKKIPNVKSIWRLAGPQVILGYIISFGQYVVGLLLVVFLLTPVFGVNPMAGALIEVAFVGGHGTAAGLSDTFVSMGFPEGQALSTGLATVGVLGGAIFGIALINWGIRNGKAKVVSEIQSRDELEKKGITEFDDRDPAGYLSTRPESIEPLSLHFGYIAISIMIGYAILQALVKIEAMTWGAATGVYLLAYVPLFPIAMIGGIVTQMLINKNDRYQTLDTELINRLQGLALDILIVSALATLQLSVIKDNIVPFLVLSIGGTLWTVFAFLFLAPRILSLYWFERGIGDFGQSMGVTATGLMLMRITDPENKTPALESFGYKQLLFEPFAGGGIFTAASIPLIYQFGSVNILILTSVILLALLIFGFTYFKKLN</sequence>
<organism evidence="2 3">
    <name type="scientific">Andreesenia angusta</name>
    <dbReference type="NCBI Taxonomy" id="39480"/>
    <lineage>
        <taxon>Bacteria</taxon>
        <taxon>Bacillati</taxon>
        <taxon>Bacillota</taxon>
        <taxon>Tissierellia</taxon>
        <taxon>Tissierellales</taxon>
        <taxon>Gottschalkiaceae</taxon>
        <taxon>Andreesenia</taxon>
    </lineage>
</organism>
<protein>
    <recommendedName>
        <fullName evidence="4">Sodium/glutamate symporter</fullName>
    </recommendedName>
</protein>
<dbReference type="AlphaFoldDB" id="A0A1S1V5X9"/>
<accession>A0A1S1V5X9</accession>
<dbReference type="OrthoDB" id="9801557at2"/>
<keyword evidence="1" id="KW-0472">Membrane</keyword>
<feature type="transmembrane region" description="Helical" evidence="1">
    <location>
        <begin position="419"/>
        <end position="439"/>
    </location>
</feature>
<feature type="transmembrane region" description="Helical" evidence="1">
    <location>
        <begin position="325"/>
        <end position="343"/>
    </location>
</feature>
<gene>
    <name evidence="2" type="ORF">EUAN_14460</name>
</gene>